<dbReference type="InterPro" id="IPR027417">
    <property type="entry name" value="P-loop_NTPase"/>
</dbReference>
<evidence type="ECO:0000256" key="1">
    <source>
        <dbReference type="SAM" id="MobiDB-lite"/>
    </source>
</evidence>
<evidence type="ECO:0000259" key="3">
    <source>
        <dbReference type="Pfam" id="PF24564"/>
    </source>
</evidence>
<comment type="caution">
    <text evidence="4">The sequence shown here is derived from an EMBL/GenBank/DDBJ whole genome shotgun (WGS) entry which is preliminary data.</text>
</comment>
<reference evidence="4" key="1">
    <citation type="journal article" date="2023" name="Mol. Phylogenet. Evol.">
        <title>Genome-scale phylogeny and comparative genomics of the fungal order Sordariales.</title>
        <authorList>
            <person name="Hensen N."/>
            <person name="Bonometti L."/>
            <person name="Westerberg I."/>
            <person name="Brannstrom I.O."/>
            <person name="Guillou S."/>
            <person name="Cros-Aarteil S."/>
            <person name="Calhoun S."/>
            <person name="Haridas S."/>
            <person name="Kuo A."/>
            <person name="Mondo S."/>
            <person name="Pangilinan J."/>
            <person name="Riley R."/>
            <person name="LaButti K."/>
            <person name="Andreopoulos B."/>
            <person name="Lipzen A."/>
            <person name="Chen C."/>
            <person name="Yan M."/>
            <person name="Daum C."/>
            <person name="Ng V."/>
            <person name="Clum A."/>
            <person name="Steindorff A."/>
            <person name="Ohm R.A."/>
            <person name="Martin F."/>
            <person name="Silar P."/>
            <person name="Natvig D.O."/>
            <person name="Lalanne C."/>
            <person name="Gautier V."/>
            <person name="Ament-Velasquez S.L."/>
            <person name="Kruys A."/>
            <person name="Hutchinson M.I."/>
            <person name="Powell A.J."/>
            <person name="Barry K."/>
            <person name="Miller A.N."/>
            <person name="Grigoriev I.V."/>
            <person name="Debuchy R."/>
            <person name="Gladieux P."/>
            <person name="Hiltunen Thoren M."/>
            <person name="Johannesson H."/>
        </authorList>
    </citation>
    <scope>NUCLEOTIDE SEQUENCE</scope>
    <source>
        <strain evidence="4">PSN324</strain>
    </source>
</reference>
<proteinExistence type="predicted"/>
<feature type="domain" description="Dynamin N-terminal" evidence="2">
    <location>
        <begin position="90"/>
        <end position="318"/>
    </location>
</feature>
<feature type="compositionally biased region" description="Acidic residues" evidence="1">
    <location>
        <begin position="447"/>
        <end position="464"/>
    </location>
</feature>
<feature type="compositionally biased region" description="Basic residues" evidence="1">
    <location>
        <begin position="426"/>
        <end position="443"/>
    </location>
</feature>
<sequence>MVQPKAEPGVDIPPGAGSAPQQPSQSYLQRLVAESVPDRLEEGVKIGINVLKGLKVPLEEFAPTGKTQADQWLKSIADVESLAKPNRTIVGVVGNTGAGKSSVISAVLDEERLLPTNCMRACTASPSEISYNHSDKPDELYRAEVEFITAEDWIKDLQGLYSDLLDGNGEVSRDCTNQDSDAGVAYAKIKAVYPKKTREMIAATSPEALAREVSNVLGTTKKLKATTAAGLYRQLQEYVDSKEKNTDKKMEYWPLIKVVRIYTKAPALATGAVLVDLPGVQDSNAARAAVAAQYMKSCTGLWIVAPITRAVDDKTAKSLLGDSFRRQLKFDGTYSAVTFICSKTDDISVTEAAESLNLEEEISDAWARIEELQDTIRDIKSQLLELKDEKTVINELLDRNEADSEKWEALASKAAAGETVYPPKSPAKKRKRQSKPKGSRKNRASADSDESDFSDFESGSEDSDKENINNSQERRDALTEEQIEAKAEALKAEKKDLRARKKEVDAAATNLRKQVKEHTQEKEELHAEAKFICIQGRNDYSRNAIKHDFAMGIKELDQENAAEEDEENFDPEVDLRDYDAVAKTLPVFCVSSRAFQKLSGRLQKDDFNNTGFKSIEDTEIPALQAHAKKLTEAGRAAGARRFLNSLIQLLNSMTMWATNDGTRSNLTDAEKRWEETRIRTRLNKTEQELDSALQDCISSMNKSLYQHIYENFDRFIPVAAELAVPTATGWGAHRNEGGMLWATYKAVCRRNGVWSSGASGPKDLNAHLFEPIQKQLATGWERAFQRGLPSDLDQFSKKVRAILETFHREAIQRSQARQDNYHGLQMLSQQLAVHFQRISDLKLVATNQWQEQQRDANRGFTPVIEQQMMPAYTGCVEESGPGSFKRMKDIMVGHVSQNRERMFVDATKSVRQQLEQTRDAVKQTLDLYLQDIHSRLSSDYLSVLVGTNVAQIKGLPRIERLLRAEMVPVLAESDKYFGVLFGQPGPAIESAKQDEVQEQEQEPEPEQESNNVNNEQQQQGEVSVKQEKDFHAGGEGEVNRSKTPASDIAACNREVFVKADPGILEADAAVLVKPEPADDFY</sequence>
<dbReference type="Gene3D" id="3.40.50.300">
    <property type="entry name" value="P-loop containing nucleotide triphosphate hydrolases"/>
    <property type="match status" value="1"/>
</dbReference>
<dbReference type="PANTHER" id="PTHR36681">
    <property type="entry name" value="NUCLEAR GTPASE, GERMINAL CENTER-ASSOCIATED, TANDEM DUPLICATE 3"/>
    <property type="match status" value="1"/>
</dbReference>
<dbReference type="Pfam" id="PF00350">
    <property type="entry name" value="Dynamin_N"/>
    <property type="match status" value="1"/>
</dbReference>
<dbReference type="EMBL" id="MU865025">
    <property type="protein sequence ID" value="KAK4459867.1"/>
    <property type="molecule type" value="Genomic_DNA"/>
</dbReference>
<keyword evidence="5" id="KW-1185">Reference proteome</keyword>
<feature type="compositionally biased region" description="Acidic residues" evidence="1">
    <location>
        <begin position="996"/>
        <end position="1007"/>
    </location>
</feature>
<feature type="region of interest" description="Disordered" evidence="1">
    <location>
        <begin position="990"/>
        <end position="1045"/>
    </location>
</feature>
<protein>
    <submittedName>
        <fullName evidence="4">Nuclear GTPase SLIP-GC</fullName>
    </submittedName>
</protein>
<evidence type="ECO:0000313" key="4">
    <source>
        <dbReference type="EMBL" id="KAK4459867.1"/>
    </source>
</evidence>
<feature type="domain" description="DUF7605" evidence="3">
    <location>
        <begin position="735"/>
        <end position="899"/>
    </location>
</feature>
<dbReference type="SUPFAM" id="SSF52540">
    <property type="entry name" value="P-loop containing nucleoside triphosphate hydrolases"/>
    <property type="match status" value="1"/>
</dbReference>
<feature type="compositionally biased region" description="Low complexity" evidence="1">
    <location>
        <begin position="1008"/>
        <end position="1023"/>
    </location>
</feature>
<dbReference type="InterPro" id="IPR045063">
    <property type="entry name" value="Dynamin_N"/>
</dbReference>
<feature type="compositionally biased region" description="Basic and acidic residues" evidence="1">
    <location>
        <begin position="1024"/>
        <end position="1040"/>
    </location>
</feature>
<name>A0AAV9HH81_9PEZI</name>
<gene>
    <name evidence="4" type="ORF">QBC42DRAFT_299051</name>
</gene>
<dbReference type="PANTHER" id="PTHR36681:SF3">
    <property type="entry name" value="NUCLEAR GTPASE, GERMINAL CENTER-ASSOCIATED, TANDEM DUPLICATE 3"/>
    <property type="match status" value="1"/>
</dbReference>
<dbReference type="Proteomes" id="UP001321749">
    <property type="component" value="Unassembled WGS sequence"/>
</dbReference>
<accession>A0AAV9HH81</accession>
<dbReference type="Pfam" id="PF24564">
    <property type="entry name" value="DUF7605"/>
    <property type="match status" value="1"/>
</dbReference>
<dbReference type="InterPro" id="IPR056024">
    <property type="entry name" value="DUF7605"/>
</dbReference>
<evidence type="ECO:0000259" key="2">
    <source>
        <dbReference type="Pfam" id="PF00350"/>
    </source>
</evidence>
<feature type="region of interest" description="Disordered" evidence="1">
    <location>
        <begin position="408"/>
        <end position="479"/>
    </location>
</feature>
<dbReference type="AlphaFoldDB" id="A0AAV9HH81"/>
<evidence type="ECO:0000313" key="5">
    <source>
        <dbReference type="Proteomes" id="UP001321749"/>
    </source>
</evidence>
<reference evidence="4" key="2">
    <citation type="submission" date="2023-06" db="EMBL/GenBank/DDBJ databases">
        <authorList>
            <consortium name="Lawrence Berkeley National Laboratory"/>
            <person name="Mondo S.J."/>
            <person name="Hensen N."/>
            <person name="Bonometti L."/>
            <person name="Westerberg I."/>
            <person name="Brannstrom I.O."/>
            <person name="Guillou S."/>
            <person name="Cros-Aarteil S."/>
            <person name="Calhoun S."/>
            <person name="Haridas S."/>
            <person name="Kuo A."/>
            <person name="Pangilinan J."/>
            <person name="Riley R."/>
            <person name="Labutti K."/>
            <person name="Andreopoulos B."/>
            <person name="Lipzen A."/>
            <person name="Chen C."/>
            <person name="Yanf M."/>
            <person name="Daum C."/>
            <person name="Ng V."/>
            <person name="Clum A."/>
            <person name="Steindorff A."/>
            <person name="Ohm R."/>
            <person name="Martin F."/>
            <person name="Silar P."/>
            <person name="Natvig D."/>
            <person name="Lalanne C."/>
            <person name="Gautier V."/>
            <person name="Ament-Velasquez S.L."/>
            <person name="Kruys A."/>
            <person name="Hutchinson M.I."/>
            <person name="Powell A.J."/>
            <person name="Barry K."/>
            <person name="Miller A.N."/>
            <person name="Grigoriev I.V."/>
            <person name="Debuchy R."/>
            <person name="Gladieux P."/>
            <person name="Thoren M.H."/>
            <person name="Johannesson H."/>
        </authorList>
    </citation>
    <scope>NUCLEOTIDE SEQUENCE</scope>
    <source>
        <strain evidence="4">PSN324</strain>
    </source>
</reference>
<feature type="region of interest" description="Disordered" evidence="1">
    <location>
        <begin position="1"/>
        <end position="24"/>
    </location>
</feature>
<organism evidence="4 5">
    <name type="scientific">Cladorrhinum samala</name>
    <dbReference type="NCBI Taxonomy" id="585594"/>
    <lineage>
        <taxon>Eukaryota</taxon>
        <taxon>Fungi</taxon>
        <taxon>Dikarya</taxon>
        <taxon>Ascomycota</taxon>
        <taxon>Pezizomycotina</taxon>
        <taxon>Sordariomycetes</taxon>
        <taxon>Sordariomycetidae</taxon>
        <taxon>Sordariales</taxon>
        <taxon>Podosporaceae</taxon>
        <taxon>Cladorrhinum</taxon>
    </lineage>
</organism>